<organism evidence="3 4">
    <name type="scientific">Motilimonas cestriensis</name>
    <dbReference type="NCBI Taxonomy" id="2742685"/>
    <lineage>
        <taxon>Bacteria</taxon>
        <taxon>Pseudomonadati</taxon>
        <taxon>Pseudomonadota</taxon>
        <taxon>Gammaproteobacteria</taxon>
        <taxon>Alteromonadales</taxon>
        <taxon>Alteromonadales genera incertae sedis</taxon>
        <taxon>Motilimonas</taxon>
    </lineage>
</organism>
<proteinExistence type="predicted"/>
<dbReference type="RefSeq" id="WP_233050856.1">
    <property type="nucleotide sequence ID" value="NZ_JAIMJA010000001.1"/>
</dbReference>
<accession>A0ABS8W561</accession>
<evidence type="ECO:0000259" key="2">
    <source>
        <dbReference type="SMART" id="SM00226"/>
    </source>
</evidence>
<feature type="domain" description="Phosphotyrosine protein phosphatase I" evidence="2">
    <location>
        <begin position="2"/>
        <end position="143"/>
    </location>
</feature>
<dbReference type="InterPro" id="IPR050438">
    <property type="entry name" value="LMW_PTPase"/>
</dbReference>
<reference evidence="3 4" key="1">
    <citation type="journal article" date="2022" name="Environ. Microbiol. Rep.">
        <title>Eco-phylogenetic analyses reveal divergent evolution of vitamin B12 metabolism in the marine bacterial family 'Psychromonadaceae'.</title>
        <authorList>
            <person name="Jin X."/>
            <person name="Yang Y."/>
            <person name="Cao H."/>
            <person name="Gao B."/>
            <person name="Zhao Z."/>
        </authorList>
    </citation>
    <scope>NUCLEOTIDE SEQUENCE [LARGE SCALE GENOMIC DNA]</scope>
    <source>
        <strain evidence="3 4">MKS20</strain>
    </source>
</reference>
<dbReference type="PANTHER" id="PTHR11717">
    <property type="entry name" value="LOW MOLECULAR WEIGHT PROTEIN TYROSINE PHOSPHATASE"/>
    <property type="match status" value="1"/>
</dbReference>
<dbReference type="PANTHER" id="PTHR11717:SF7">
    <property type="entry name" value="LOW MOLECULAR WEIGHT PHOSPHOTYROSINE PROTEIN PHOSPHATASE"/>
    <property type="match status" value="1"/>
</dbReference>
<evidence type="ECO:0000256" key="1">
    <source>
        <dbReference type="ARBA" id="ARBA00013064"/>
    </source>
</evidence>
<keyword evidence="4" id="KW-1185">Reference proteome</keyword>
<dbReference type="InterPro" id="IPR023485">
    <property type="entry name" value="Ptyr_pPase"/>
</dbReference>
<protein>
    <recommendedName>
        <fullName evidence="1">protein-tyrosine-phosphatase</fullName>
        <ecNumber evidence="1">3.1.3.48</ecNumber>
    </recommendedName>
</protein>
<dbReference type="SMART" id="SM00226">
    <property type="entry name" value="LMWPc"/>
    <property type="match status" value="1"/>
</dbReference>
<dbReference type="EC" id="3.1.3.48" evidence="1"/>
<gene>
    <name evidence="3" type="ORF">K6Y31_00155</name>
</gene>
<name>A0ABS8W561_9GAMM</name>
<dbReference type="SUPFAM" id="SSF52788">
    <property type="entry name" value="Phosphotyrosine protein phosphatases I"/>
    <property type="match status" value="1"/>
</dbReference>
<dbReference type="Proteomes" id="UP001201273">
    <property type="component" value="Unassembled WGS sequence"/>
</dbReference>
<dbReference type="EMBL" id="JAIMJA010000001">
    <property type="protein sequence ID" value="MCE2593232.1"/>
    <property type="molecule type" value="Genomic_DNA"/>
</dbReference>
<dbReference type="Pfam" id="PF01451">
    <property type="entry name" value="LMWPc"/>
    <property type="match status" value="1"/>
</dbReference>
<sequence length="150" mass="16973">MKKVLFLCTGNYYRSRMAEEYFNHLCQEANLDYHADSRGISQSLEGNGNVGNIAHEVVEILKAIAVTCHSQNRKPISVSPQDFVEYDHIIALDRTEHLPMLNENFAAFADRVHYLNVGDVHVEPVYVAVVKLVKQIDSLFHNLNAGDKAF</sequence>
<dbReference type="Gene3D" id="3.40.50.2300">
    <property type="match status" value="1"/>
</dbReference>
<evidence type="ECO:0000313" key="4">
    <source>
        <dbReference type="Proteomes" id="UP001201273"/>
    </source>
</evidence>
<dbReference type="InterPro" id="IPR036196">
    <property type="entry name" value="Ptyr_pPase_sf"/>
</dbReference>
<evidence type="ECO:0000313" key="3">
    <source>
        <dbReference type="EMBL" id="MCE2593232.1"/>
    </source>
</evidence>
<comment type="caution">
    <text evidence="3">The sequence shown here is derived from an EMBL/GenBank/DDBJ whole genome shotgun (WGS) entry which is preliminary data.</text>
</comment>